<dbReference type="KEGG" id="mtun:MTUNDRAET4_2140"/>
<dbReference type="GO" id="GO:0016740">
    <property type="term" value="F:transferase activity"/>
    <property type="evidence" value="ECO:0007669"/>
    <property type="project" value="UniProtKB-KW"/>
</dbReference>
<accession>A0A4V6IMM2</accession>
<proteinExistence type="predicted"/>
<name>A0A4V6IMM2_METTU</name>
<dbReference type="Proteomes" id="UP000294360">
    <property type="component" value="Chromosome"/>
</dbReference>
<gene>
    <name evidence="1" type="ORF">MTUNDRAET4_2140</name>
</gene>
<reference evidence="1 2" key="1">
    <citation type="submission" date="2019-03" db="EMBL/GenBank/DDBJ databases">
        <authorList>
            <person name="Kox A.R. M."/>
        </authorList>
    </citation>
    <scope>NUCLEOTIDE SEQUENCE [LARGE SCALE GENOMIC DNA]</scope>
    <source>
        <strain evidence="1">MTUNDRAET4 annotated genome</strain>
    </source>
</reference>
<organism evidence="1 2">
    <name type="scientific">Methylocella tundrae</name>
    <dbReference type="NCBI Taxonomy" id="227605"/>
    <lineage>
        <taxon>Bacteria</taxon>
        <taxon>Pseudomonadati</taxon>
        <taxon>Pseudomonadota</taxon>
        <taxon>Alphaproteobacteria</taxon>
        <taxon>Hyphomicrobiales</taxon>
        <taxon>Beijerinckiaceae</taxon>
        <taxon>Methylocella</taxon>
    </lineage>
</organism>
<evidence type="ECO:0000313" key="2">
    <source>
        <dbReference type="Proteomes" id="UP000294360"/>
    </source>
</evidence>
<dbReference type="EMBL" id="LR536450">
    <property type="protein sequence ID" value="VFU09033.1"/>
    <property type="molecule type" value="Genomic_DNA"/>
</dbReference>
<evidence type="ECO:0000313" key="1">
    <source>
        <dbReference type="EMBL" id="VFU09033.1"/>
    </source>
</evidence>
<dbReference type="OrthoDB" id="9805698at2"/>
<keyword evidence="1" id="KW-0808">Transferase</keyword>
<dbReference type="RefSeq" id="WP_134489215.1">
    <property type="nucleotide sequence ID" value="NZ_CP139089.1"/>
</dbReference>
<sequence>MHRTSEARAGPVALMLERLGAFDAPDSSALLMEVCACDYCVYGERAGAAYPKAKLLEAAFKACRGVEAPTGAAEAAEAARTARAAAIAKAFGSQRWPGAGSSNIPRLRTITVGLFQLK</sequence>
<dbReference type="AlphaFoldDB" id="A0A4V6IMM2"/>
<protein>
    <submittedName>
        <fullName evidence="1">tRNA nucleotidyltransferase/poly(A) polymerase family protein</fullName>
    </submittedName>
</protein>